<dbReference type="HAMAP" id="MF_00385">
    <property type="entry name" value="Ribosomal_bS16"/>
    <property type="match status" value="1"/>
</dbReference>
<sequence length="172" mass="19366">MALKIRLQRKGRKKKPFYHIVAADARAPRDGKFIQKLGIYNPLTVPATIELDRDAAYDWLMKGAQPTDTARAILKFKGVYYKKHLQRGVSKGAFDQEAADKMLNEWLEAKEAKVEKRKVATQNELEARRKKIFGVAPVKKVEEPVEEAAEETTPEAAVESTETPAEDNADQA</sequence>
<dbReference type="NCBIfam" id="NF011094">
    <property type="entry name" value="PRK14521.1"/>
    <property type="match status" value="1"/>
</dbReference>
<dbReference type="AlphaFoldDB" id="A0A915YES5"/>
<keyword evidence="2 3" id="KW-0687">Ribonucleoprotein</keyword>
<dbReference type="PANTHER" id="PTHR12919:SF20">
    <property type="entry name" value="SMALL RIBOSOMAL SUBUNIT PROTEIN BS16M"/>
    <property type="match status" value="1"/>
</dbReference>
<dbReference type="GO" id="GO:0005737">
    <property type="term" value="C:cytoplasm"/>
    <property type="evidence" value="ECO:0007669"/>
    <property type="project" value="UniProtKB-ARBA"/>
</dbReference>
<evidence type="ECO:0000256" key="2">
    <source>
        <dbReference type="ARBA" id="ARBA00023274"/>
    </source>
</evidence>
<dbReference type="GO" id="GO:0006412">
    <property type="term" value="P:translation"/>
    <property type="evidence" value="ECO:0007669"/>
    <property type="project" value="UniProtKB-UniRule"/>
</dbReference>
<evidence type="ECO:0000256" key="1">
    <source>
        <dbReference type="ARBA" id="ARBA00022980"/>
    </source>
</evidence>
<dbReference type="NCBIfam" id="TIGR00002">
    <property type="entry name" value="S16"/>
    <property type="match status" value="1"/>
</dbReference>
<keyword evidence="6" id="KW-1185">Reference proteome</keyword>
<feature type="compositionally biased region" description="Acidic residues" evidence="4">
    <location>
        <begin position="144"/>
        <end position="153"/>
    </location>
</feature>
<dbReference type="KEGG" id="aup:AsAng_0025020"/>
<dbReference type="GO" id="GO:0003735">
    <property type="term" value="F:structural constituent of ribosome"/>
    <property type="evidence" value="ECO:0007669"/>
    <property type="project" value="InterPro"/>
</dbReference>
<protein>
    <recommendedName>
        <fullName evidence="3">Small ribosomal subunit protein bS16</fullName>
    </recommendedName>
</protein>
<dbReference type="InterPro" id="IPR023803">
    <property type="entry name" value="Ribosomal_bS16_dom_sf"/>
</dbReference>
<evidence type="ECO:0000256" key="4">
    <source>
        <dbReference type="SAM" id="MobiDB-lite"/>
    </source>
</evidence>
<dbReference type="RefSeq" id="WP_264792932.1">
    <property type="nucleotide sequence ID" value="NZ_AP026867.1"/>
</dbReference>
<evidence type="ECO:0000313" key="6">
    <source>
        <dbReference type="Proteomes" id="UP001060919"/>
    </source>
</evidence>
<feature type="compositionally biased region" description="Low complexity" evidence="4">
    <location>
        <begin position="154"/>
        <end position="163"/>
    </location>
</feature>
<dbReference type="Gene3D" id="3.30.1320.10">
    <property type="match status" value="1"/>
</dbReference>
<reference evidence="5" key="1">
    <citation type="submission" date="2022-09" db="EMBL/GenBank/DDBJ databases">
        <title>Aureispira anguillicida sp. nov., isolated from Leptocephalus of Japanese eel Anguilla japonica.</title>
        <authorList>
            <person name="Yuasa K."/>
            <person name="Mekata T."/>
            <person name="Ikunari K."/>
        </authorList>
    </citation>
    <scope>NUCLEOTIDE SEQUENCE</scope>
    <source>
        <strain evidence="5">EL160426</strain>
    </source>
</reference>
<gene>
    <name evidence="3" type="primary">rpsP</name>
    <name evidence="5" type="ORF">AsAng_0025020</name>
</gene>
<organism evidence="5 6">
    <name type="scientific">Aureispira anguillae</name>
    <dbReference type="NCBI Taxonomy" id="2864201"/>
    <lineage>
        <taxon>Bacteria</taxon>
        <taxon>Pseudomonadati</taxon>
        <taxon>Bacteroidota</taxon>
        <taxon>Saprospiria</taxon>
        <taxon>Saprospirales</taxon>
        <taxon>Saprospiraceae</taxon>
        <taxon>Aureispira</taxon>
    </lineage>
</organism>
<evidence type="ECO:0000256" key="3">
    <source>
        <dbReference type="HAMAP-Rule" id="MF_00385"/>
    </source>
</evidence>
<dbReference type="PANTHER" id="PTHR12919">
    <property type="entry name" value="30S RIBOSOMAL PROTEIN S16"/>
    <property type="match status" value="1"/>
</dbReference>
<proteinExistence type="inferred from homology"/>
<dbReference type="GO" id="GO:0015935">
    <property type="term" value="C:small ribosomal subunit"/>
    <property type="evidence" value="ECO:0007669"/>
    <property type="project" value="TreeGrafter"/>
</dbReference>
<keyword evidence="1 3" id="KW-0689">Ribosomal protein</keyword>
<comment type="similarity">
    <text evidence="3">Belongs to the bacterial ribosomal protein bS16 family.</text>
</comment>
<dbReference type="SUPFAM" id="SSF54565">
    <property type="entry name" value="Ribosomal protein S16"/>
    <property type="match status" value="1"/>
</dbReference>
<dbReference type="InterPro" id="IPR000307">
    <property type="entry name" value="Ribosomal_bS16"/>
</dbReference>
<dbReference type="Pfam" id="PF00886">
    <property type="entry name" value="Ribosomal_S16"/>
    <property type="match status" value="1"/>
</dbReference>
<dbReference type="EMBL" id="AP026867">
    <property type="protein sequence ID" value="BDS11788.1"/>
    <property type="molecule type" value="Genomic_DNA"/>
</dbReference>
<feature type="region of interest" description="Disordered" evidence="4">
    <location>
        <begin position="142"/>
        <end position="172"/>
    </location>
</feature>
<evidence type="ECO:0000313" key="5">
    <source>
        <dbReference type="EMBL" id="BDS11788.1"/>
    </source>
</evidence>
<name>A0A915YES5_9BACT</name>
<dbReference type="Proteomes" id="UP001060919">
    <property type="component" value="Chromosome"/>
</dbReference>
<accession>A0A915YES5</accession>